<keyword evidence="7" id="KW-0479">Metal-binding</keyword>
<dbReference type="OrthoDB" id="2789670at2759"/>
<evidence type="ECO:0000256" key="11">
    <source>
        <dbReference type="ARBA" id="ARBA00023033"/>
    </source>
</evidence>
<gene>
    <name evidence="14" type="ORF">WOLCODRAFT_78547</name>
</gene>
<evidence type="ECO:0000256" key="12">
    <source>
        <dbReference type="ARBA" id="ARBA00023136"/>
    </source>
</evidence>
<dbReference type="SUPFAM" id="SSF48264">
    <property type="entry name" value="Cytochrome P450"/>
    <property type="match status" value="1"/>
</dbReference>
<dbReference type="CDD" id="cd11065">
    <property type="entry name" value="CYP64-like"/>
    <property type="match status" value="1"/>
</dbReference>
<keyword evidence="5" id="KW-0349">Heme</keyword>
<dbReference type="GO" id="GO:0020037">
    <property type="term" value="F:heme binding"/>
    <property type="evidence" value="ECO:0007669"/>
    <property type="project" value="InterPro"/>
</dbReference>
<comment type="similarity">
    <text evidence="4">Belongs to the cytochrome P450 family.</text>
</comment>
<evidence type="ECO:0000256" key="1">
    <source>
        <dbReference type="ARBA" id="ARBA00001971"/>
    </source>
</evidence>
<evidence type="ECO:0000256" key="8">
    <source>
        <dbReference type="ARBA" id="ARBA00022989"/>
    </source>
</evidence>
<keyword evidence="8 13" id="KW-1133">Transmembrane helix</keyword>
<keyword evidence="11" id="KW-0503">Monooxygenase</keyword>
<dbReference type="Proteomes" id="UP000218811">
    <property type="component" value="Unassembled WGS sequence"/>
</dbReference>
<dbReference type="PRINTS" id="PR00463">
    <property type="entry name" value="EP450I"/>
</dbReference>
<dbReference type="STRING" id="742152.A0A2H3IZK8"/>
<dbReference type="AlphaFoldDB" id="A0A2H3IZK8"/>
<dbReference type="Pfam" id="PF00067">
    <property type="entry name" value="p450"/>
    <property type="match status" value="1"/>
</dbReference>
<dbReference type="InterPro" id="IPR002401">
    <property type="entry name" value="Cyt_P450_E_grp-I"/>
</dbReference>
<dbReference type="GO" id="GO:0016020">
    <property type="term" value="C:membrane"/>
    <property type="evidence" value="ECO:0007669"/>
    <property type="project" value="UniProtKB-SubCell"/>
</dbReference>
<dbReference type="PANTHER" id="PTHR46300">
    <property type="entry name" value="P450, PUTATIVE (EUROFUNG)-RELATED-RELATED"/>
    <property type="match status" value="1"/>
</dbReference>
<dbReference type="Gene3D" id="1.10.630.10">
    <property type="entry name" value="Cytochrome P450"/>
    <property type="match status" value="1"/>
</dbReference>
<dbReference type="PANTHER" id="PTHR46300:SF7">
    <property type="entry name" value="P450, PUTATIVE (EUROFUNG)-RELATED"/>
    <property type="match status" value="1"/>
</dbReference>
<comment type="cofactor">
    <cofactor evidence="1">
        <name>heme</name>
        <dbReference type="ChEBI" id="CHEBI:30413"/>
    </cofactor>
</comment>
<evidence type="ECO:0000256" key="9">
    <source>
        <dbReference type="ARBA" id="ARBA00023002"/>
    </source>
</evidence>
<keyword evidence="12 13" id="KW-0472">Membrane</keyword>
<accession>A0A2H3IZK8</accession>
<reference evidence="14 15" key="1">
    <citation type="journal article" date="2012" name="Science">
        <title>The Paleozoic origin of enzymatic lignin decomposition reconstructed from 31 fungal genomes.</title>
        <authorList>
            <person name="Floudas D."/>
            <person name="Binder M."/>
            <person name="Riley R."/>
            <person name="Barry K."/>
            <person name="Blanchette R.A."/>
            <person name="Henrissat B."/>
            <person name="Martinez A.T."/>
            <person name="Otillar R."/>
            <person name="Spatafora J.W."/>
            <person name="Yadav J.S."/>
            <person name="Aerts A."/>
            <person name="Benoit I."/>
            <person name="Boyd A."/>
            <person name="Carlson A."/>
            <person name="Copeland A."/>
            <person name="Coutinho P.M."/>
            <person name="de Vries R.P."/>
            <person name="Ferreira P."/>
            <person name="Findley K."/>
            <person name="Foster B."/>
            <person name="Gaskell J."/>
            <person name="Glotzer D."/>
            <person name="Gorecki P."/>
            <person name="Heitman J."/>
            <person name="Hesse C."/>
            <person name="Hori C."/>
            <person name="Igarashi K."/>
            <person name="Jurgens J.A."/>
            <person name="Kallen N."/>
            <person name="Kersten P."/>
            <person name="Kohler A."/>
            <person name="Kuees U."/>
            <person name="Kumar T.K.A."/>
            <person name="Kuo A."/>
            <person name="LaButti K."/>
            <person name="Larrondo L.F."/>
            <person name="Lindquist E."/>
            <person name="Ling A."/>
            <person name="Lombard V."/>
            <person name="Lucas S."/>
            <person name="Lundell T."/>
            <person name="Martin R."/>
            <person name="McLaughlin D.J."/>
            <person name="Morgenstern I."/>
            <person name="Morin E."/>
            <person name="Murat C."/>
            <person name="Nagy L.G."/>
            <person name="Nolan M."/>
            <person name="Ohm R.A."/>
            <person name="Patyshakuliyeva A."/>
            <person name="Rokas A."/>
            <person name="Ruiz-Duenas F.J."/>
            <person name="Sabat G."/>
            <person name="Salamov A."/>
            <person name="Samejima M."/>
            <person name="Schmutz J."/>
            <person name="Slot J.C."/>
            <person name="St John F."/>
            <person name="Stenlid J."/>
            <person name="Sun H."/>
            <person name="Sun S."/>
            <person name="Syed K."/>
            <person name="Tsang A."/>
            <person name="Wiebenga A."/>
            <person name="Young D."/>
            <person name="Pisabarro A."/>
            <person name="Eastwood D.C."/>
            <person name="Martin F."/>
            <person name="Cullen D."/>
            <person name="Grigoriev I.V."/>
            <person name="Hibbett D.S."/>
        </authorList>
    </citation>
    <scope>NUCLEOTIDE SEQUENCE [LARGE SCALE GENOMIC DNA]</scope>
    <source>
        <strain evidence="14 15">MD-104</strain>
    </source>
</reference>
<keyword evidence="15" id="KW-1185">Reference proteome</keyword>
<evidence type="ECO:0000313" key="14">
    <source>
        <dbReference type="EMBL" id="PCH34875.1"/>
    </source>
</evidence>
<feature type="transmembrane region" description="Helical" evidence="13">
    <location>
        <begin position="6"/>
        <end position="27"/>
    </location>
</feature>
<organism evidence="14 15">
    <name type="scientific">Wolfiporia cocos (strain MD-104)</name>
    <name type="common">Brown rot fungus</name>
    <dbReference type="NCBI Taxonomy" id="742152"/>
    <lineage>
        <taxon>Eukaryota</taxon>
        <taxon>Fungi</taxon>
        <taxon>Dikarya</taxon>
        <taxon>Basidiomycota</taxon>
        <taxon>Agaricomycotina</taxon>
        <taxon>Agaricomycetes</taxon>
        <taxon>Polyporales</taxon>
        <taxon>Phaeolaceae</taxon>
        <taxon>Wolfiporia</taxon>
    </lineage>
</organism>
<protein>
    <submittedName>
        <fullName evidence="14">Cytochrome P450</fullName>
    </submittedName>
</protein>
<evidence type="ECO:0000256" key="7">
    <source>
        <dbReference type="ARBA" id="ARBA00022723"/>
    </source>
</evidence>
<keyword evidence="6 13" id="KW-0812">Transmembrane</keyword>
<dbReference type="InterPro" id="IPR036396">
    <property type="entry name" value="Cyt_P450_sf"/>
</dbReference>
<evidence type="ECO:0000256" key="2">
    <source>
        <dbReference type="ARBA" id="ARBA00004167"/>
    </source>
</evidence>
<dbReference type="GO" id="GO:0004497">
    <property type="term" value="F:monooxygenase activity"/>
    <property type="evidence" value="ECO:0007669"/>
    <property type="project" value="UniProtKB-KW"/>
</dbReference>
<dbReference type="EMBL" id="KB467832">
    <property type="protein sequence ID" value="PCH34875.1"/>
    <property type="molecule type" value="Genomic_DNA"/>
</dbReference>
<name>A0A2H3IZK8_WOLCO</name>
<dbReference type="GO" id="GO:0016705">
    <property type="term" value="F:oxidoreductase activity, acting on paired donors, with incorporation or reduction of molecular oxygen"/>
    <property type="evidence" value="ECO:0007669"/>
    <property type="project" value="InterPro"/>
</dbReference>
<dbReference type="InterPro" id="IPR001128">
    <property type="entry name" value="Cyt_P450"/>
</dbReference>
<evidence type="ECO:0000256" key="6">
    <source>
        <dbReference type="ARBA" id="ARBA00022692"/>
    </source>
</evidence>
<evidence type="ECO:0000256" key="3">
    <source>
        <dbReference type="ARBA" id="ARBA00005179"/>
    </source>
</evidence>
<dbReference type="OMA" id="FHGLGNN"/>
<comment type="pathway">
    <text evidence="3">Secondary metabolite biosynthesis.</text>
</comment>
<evidence type="ECO:0000256" key="4">
    <source>
        <dbReference type="ARBA" id="ARBA00010617"/>
    </source>
</evidence>
<sequence>MIEVSSYSYGFACFLFLIAVRSAWLAFFDKRWRALPPAPSTNIITGNIHKLPLKNAWVRLTEYKKQYGDLVFFHGLGNNILVLNSAQSINDLLEKRSRNYSHRPIFTVAGELMALGQSVPLLPYGEEWRAHRKLAHTALSPTAVKKYHIIQEDFAALLCNDLLSKPEDFFSLVRLTAGRIILTVTYGISIGSFENEYITHAEDTMQVISRATVPGAYFCDLLPWMKYLPSWLPFQREAKMGKEMIERLVAKPFDAVKLRMRSGDAEKSLTYDLLSIETKDDERYEDRVKWMAGAMYGGERLPLRSTHLYLHTYATVLTFIMAMALHPDKQAKAQAEIDAVVGSDRMPAMTDLSALPYVNAVIKETMRWHPVLPLSQLSPTYGEDDNYCGYFIPAGTIVMPNVWAIAFEPNDKYNPQEFIPERFFDSTQNIVEPSTYSFGFGRRLVISSLVTEGMLNFWIFERICPGKLLGENSVFILITSILASFNIAPPKDDILTVDFAPDLVSYPKPFKCSITPRSSNKENLVKLRATRSQV</sequence>
<evidence type="ECO:0000256" key="5">
    <source>
        <dbReference type="ARBA" id="ARBA00022617"/>
    </source>
</evidence>
<evidence type="ECO:0000256" key="13">
    <source>
        <dbReference type="SAM" id="Phobius"/>
    </source>
</evidence>
<evidence type="ECO:0000313" key="15">
    <source>
        <dbReference type="Proteomes" id="UP000218811"/>
    </source>
</evidence>
<comment type="subcellular location">
    <subcellularLocation>
        <location evidence="2">Membrane</location>
        <topology evidence="2">Single-pass membrane protein</topology>
    </subcellularLocation>
</comment>
<keyword evidence="10" id="KW-0408">Iron</keyword>
<dbReference type="GO" id="GO:0005506">
    <property type="term" value="F:iron ion binding"/>
    <property type="evidence" value="ECO:0007669"/>
    <property type="project" value="InterPro"/>
</dbReference>
<dbReference type="InterPro" id="IPR050364">
    <property type="entry name" value="Cytochrome_P450_fung"/>
</dbReference>
<keyword evidence="9" id="KW-0560">Oxidoreductase</keyword>
<evidence type="ECO:0000256" key="10">
    <source>
        <dbReference type="ARBA" id="ARBA00023004"/>
    </source>
</evidence>
<proteinExistence type="inferred from homology"/>